<feature type="region of interest" description="Disordered" evidence="5">
    <location>
        <begin position="1"/>
        <end position="20"/>
    </location>
</feature>
<dbReference type="Pfam" id="PF08311">
    <property type="entry name" value="Mad3_BUB1_I"/>
    <property type="match status" value="1"/>
</dbReference>
<dbReference type="VEuPathDB" id="FungiDB:MELLADRAFT_101079"/>
<comment type="subcellular location">
    <subcellularLocation>
        <location evidence="1">Chromosome</location>
        <location evidence="1">Centromere</location>
        <location evidence="1">Kinetochore</location>
    </subcellularLocation>
</comment>
<feature type="region of interest" description="Disordered" evidence="5">
    <location>
        <begin position="755"/>
        <end position="775"/>
    </location>
</feature>
<feature type="region of interest" description="Disordered" evidence="5">
    <location>
        <begin position="462"/>
        <end position="482"/>
    </location>
</feature>
<dbReference type="InParanoid" id="F4R3J8"/>
<dbReference type="Gene3D" id="1.10.510.10">
    <property type="entry name" value="Transferase(Phosphotransferase) domain 1"/>
    <property type="match status" value="1"/>
</dbReference>
<dbReference type="PANTHER" id="PTHR14030">
    <property type="entry name" value="MITOTIC CHECKPOINT SERINE/THREONINE-PROTEIN KINASE BUB1"/>
    <property type="match status" value="1"/>
</dbReference>
<keyword evidence="3" id="KW-0995">Kinetochore</keyword>
<feature type="compositionally biased region" description="Basic and acidic residues" evidence="5">
    <location>
        <begin position="854"/>
        <end position="866"/>
    </location>
</feature>
<feature type="domain" description="Protein kinase" evidence="6">
    <location>
        <begin position="971"/>
        <end position="1287"/>
    </location>
</feature>
<dbReference type="SMART" id="SM00777">
    <property type="entry name" value="Mad3_BUB1_I"/>
    <property type="match status" value="1"/>
</dbReference>
<evidence type="ECO:0008006" key="10">
    <source>
        <dbReference type="Google" id="ProtNLM"/>
    </source>
</evidence>
<feature type="region of interest" description="Disordered" evidence="5">
    <location>
        <begin position="372"/>
        <end position="447"/>
    </location>
</feature>
<keyword evidence="4" id="KW-0137">Centromere</keyword>
<dbReference type="InterPro" id="IPR015661">
    <property type="entry name" value="Bub1/Mad3"/>
</dbReference>
<dbReference type="EMBL" id="GL883090">
    <property type="protein sequence ID" value="EGG12640.1"/>
    <property type="molecule type" value="Genomic_DNA"/>
</dbReference>
<dbReference type="GO" id="GO:0032991">
    <property type="term" value="C:protein-containing complex"/>
    <property type="evidence" value="ECO:0007669"/>
    <property type="project" value="UniProtKB-ARBA"/>
</dbReference>
<dbReference type="Gene3D" id="1.25.40.430">
    <property type="match status" value="1"/>
</dbReference>
<dbReference type="KEGG" id="mlr:MELLADRAFT_101079"/>
<dbReference type="FunCoup" id="F4R3J8">
    <property type="interactions" value="151"/>
</dbReference>
<feature type="domain" description="BUB1 N-terminal" evidence="7">
    <location>
        <begin position="57"/>
        <end position="228"/>
    </location>
</feature>
<evidence type="ECO:0000313" key="9">
    <source>
        <dbReference type="Proteomes" id="UP000001072"/>
    </source>
</evidence>
<dbReference type="GeneID" id="18921274"/>
<dbReference type="PROSITE" id="PS00108">
    <property type="entry name" value="PROTEIN_KINASE_ST"/>
    <property type="match status" value="1"/>
</dbReference>
<feature type="compositionally biased region" description="Polar residues" evidence="5">
    <location>
        <begin position="811"/>
        <end position="849"/>
    </location>
</feature>
<dbReference type="SUPFAM" id="SSF56112">
    <property type="entry name" value="Protein kinase-like (PK-like)"/>
    <property type="match status" value="1"/>
</dbReference>
<dbReference type="PANTHER" id="PTHR14030:SF4">
    <property type="entry name" value="BUB1 KINASE, ISOFORM A-RELATED"/>
    <property type="match status" value="1"/>
</dbReference>
<feature type="compositionally biased region" description="Basic and acidic residues" evidence="5">
    <location>
        <begin position="546"/>
        <end position="558"/>
    </location>
</feature>
<dbReference type="GO" id="GO:0004672">
    <property type="term" value="F:protein kinase activity"/>
    <property type="evidence" value="ECO:0007669"/>
    <property type="project" value="InterPro"/>
</dbReference>
<name>F4R3J8_MELLP</name>
<feature type="region of interest" description="Disordered" evidence="5">
    <location>
        <begin position="210"/>
        <end position="229"/>
    </location>
</feature>
<dbReference type="RefSeq" id="XP_007403578.1">
    <property type="nucleotide sequence ID" value="XM_007403516.1"/>
</dbReference>
<evidence type="ECO:0000256" key="4">
    <source>
        <dbReference type="ARBA" id="ARBA00023328"/>
    </source>
</evidence>
<dbReference type="InterPro" id="IPR013212">
    <property type="entry name" value="Mad3/Bub1_I"/>
</dbReference>
<dbReference type="eggNOG" id="KOG1166">
    <property type="taxonomic scope" value="Eukaryota"/>
</dbReference>
<dbReference type="PROSITE" id="PS51489">
    <property type="entry name" value="BUB1_N"/>
    <property type="match status" value="1"/>
</dbReference>
<dbReference type="InterPro" id="IPR011009">
    <property type="entry name" value="Kinase-like_dom_sf"/>
</dbReference>
<feature type="compositionally biased region" description="Polar residues" evidence="5">
    <location>
        <begin position="215"/>
        <end position="228"/>
    </location>
</feature>
<feature type="compositionally biased region" description="Polar residues" evidence="5">
    <location>
        <begin position="1"/>
        <end position="13"/>
    </location>
</feature>
<evidence type="ECO:0000259" key="7">
    <source>
        <dbReference type="PROSITE" id="PS51489"/>
    </source>
</evidence>
<dbReference type="GO" id="GO:0000776">
    <property type="term" value="C:kinetochore"/>
    <property type="evidence" value="ECO:0007669"/>
    <property type="project" value="UniProtKB-KW"/>
</dbReference>
<feature type="compositionally biased region" description="Polar residues" evidence="5">
    <location>
        <begin position="386"/>
        <end position="399"/>
    </location>
</feature>
<dbReference type="SMART" id="SM00220">
    <property type="entry name" value="S_TKc"/>
    <property type="match status" value="1"/>
</dbReference>
<feature type="compositionally biased region" description="Acidic residues" evidence="5">
    <location>
        <begin position="468"/>
        <end position="482"/>
    </location>
</feature>
<feature type="region of interest" description="Disordered" evidence="5">
    <location>
        <begin position="513"/>
        <end position="579"/>
    </location>
</feature>
<evidence type="ECO:0000256" key="1">
    <source>
        <dbReference type="ARBA" id="ARBA00004629"/>
    </source>
</evidence>
<dbReference type="Proteomes" id="UP000001072">
    <property type="component" value="Unassembled WGS sequence"/>
</dbReference>
<keyword evidence="9" id="KW-1185">Reference proteome</keyword>
<evidence type="ECO:0000256" key="3">
    <source>
        <dbReference type="ARBA" id="ARBA00022838"/>
    </source>
</evidence>
<dbReference type="STRING" id="747676.F4R3J8"/>
<dbReference type="HOGENOM" id="CLU_002115_1_0_1"/>
<feature type="compositionally biased region" description="Polar residues" evidence="5">
    <location>
        <begin position="523"/>
        <end position="533"/>
    </location>
</feature>
<accession>F4R3J8</accession>
<evidence type="ECO:0000259" key="6">
    <source>
        <dbReference type="PROSITE" id="PS50011"/>
    </source>
</evidence>
<dbReference type="PROSITE" id="PS50011">
    <property type="entry name" value="PROTEIN_KINASE_DOM"/>
    <property type="match status" value="1"/>
</dbReference>
<dbReference type="GO" id="GO:0051754">
    <property type="term" value="P:meiotic sister chromatid cohesion, centromeric"/>
    <property type="evidence" value="ECO:0007669"/>
    <property type="project" value="TreeGrafter"/>
</dbReference>
<sequence length="1287" mass="144997">MISSNLKPSQGSKPQEDIKKNQAIESEKQKHLNTINLLTKLEKGESIDNPQLATELLEDPLDFFLSHTMHLNISVVEIHSSMTRRYVRWALDTYSAEEVNGKEQLLPILEQSTRKFVNDVKYRHDLRYLKLWALYARQCSRLGATKIYEYLSRNEIGIRYSMFYEEWANAIEAAFGDLKRVERVYDLGIQCDAQPINRLQKRKKALAKKMAESSAPLSQPSENKSQQGVPPHESLVAHVLFNDPLKEYSTPTIPSATETAPVPSSKAEASTSISQVFSCNLSHLYPKPDVEISPEELRAHNRYPSYLQADEPWQQEPFETGKWYSYHSDGSPILYQPTTGEPLFDYLKNDSSCSSEMQLSDDEIQTPMIPTYQTSSSRKSSDVHEAQTSPDGDSHMLSQTTSSSSFDTFDDDSASEAIADAEVSLKMDSPPRQSTTAYIKSRKSRASVTMTTQAALNDVLNMYGPEKDSDESDDNTSDADEDLRDQFTCDTDFTVTALKDATADVTYWSQPMKSDSDEIQSDHMPNTSNSFSQRPVDGENSCCEDENGRPMRPYEDTSTKASHNPSGSGGSFTIGQRSTPAFKPVRKPLATLTPVYDENALPSGPPVASSSKGLGVKRIPLGEKSLVTPSIGNGSWSQPNFAATSMMGSGHDYAPNFVPDSYKTPSDERDQDQFFPEEIEEPMCDEQEPEEYDDLVEMADFDQDRGHGFCPLRYIPVGDNFNALTPITERTNECTSTIARSIAGRSDRLRMSMESNLGPDRYSQVGSDNEESELTPRANDHLCMSGGSLHQPMRERLEFNIRQPDDMQIDVNSSDHFMTSPSQRRPFTSPRSLMNDQQSHHPSLHNNQGHHYAQRSENDRPEPMDSIDHLMRNQALNSPPMDDNLDISQTSEMMQAGEPCNPYAEEILSVLLEGLDPPLSAYPGFRSLSNYRANKLAELQHHCKVRPRKQSHGGGSLEEAKWEIELDGDTYFIYEKLGEGAYGSVFKVIESNDGETTTAYENGVVYKAMKVENPPNLYEFSILSQLHKILSPRLCTSLILPHKLYAYSDESFLILDYSDQGTLLDIVNRAGEMGISPTNGGAAKGIDELLAMFFIIELIRVIEGLHEAGFIHGDLKIDNCLVRLQSVPGGSKSWSSIYNSNGQNGWEFKGLRLIDYGRSIDTNVFPNQQEFIVEWETDEYDCPEMRLGKSWSFQPDYYGILSISFCLLFGTFMNEKDSIKPPFKRYHQIELWSKLFKVCLNPNRLPNLLDLKTCRLEMENWLSENCERNGKSLKSFLKKIELASLSR</sequence>
<feature type="region of interest" description="Disordered" evidence="5">
    <location>
        <begin position="811"/>
        <end position="866"/>
    </location>
</feature>
<organism evidence="9">
    <name type="scientific">Melampsora larici-populina (strain 98AG31 / pathotype 3-4-7)</name>
    <name type="common">Poplar leaf rust fungus</name>
    <dbReference type="NCBI Taxonomy" id="747676"/>
    <lineage>
        <taxon>Eukaryota</taxon>
        <taxon>Fungi</taxon>
        <taxon>Dikarya</taxon>
        <taxon>Basidiomycota</taxon>
        <taxon>Pucciniomycotina</taxon>
        <taxon>Pucciniomycetes</taxon>
        <taxon>Pucciniales</taxon>
        <taxon>Melampsoraceae</taxon>
        <taxon>Melampsora</taxon>
    </lineage>
</organism>
<evidence type="ECO:0000256" key="2">
    <source>
        <dbReference type="ARBA" id="ARBA00022454"/>
    </source>
</evidence>
<evidence type="ECO:0000313" key="8">
    <source>
        <dbReference type="EMBL" id="EGG12640.1"/>
    </source>
</evidence>
<gene>
    <name evidence="8" type="ORF">MELLADRAFT_101079</name>
</gene>
<dbReference type="GO" id="GO:0005634">
    <property type="term" value="C:nucleus"/>
    <property type="evidence" value="ECO:0007669"/>
    <property type="project" value="TreeGrafter"/>
</dbReference>
<dbReference type="InterPro" id="IPR008271">
    <property type="entry name" value="Ser/Thr_kinase_AS"/>
</dbReference>
<reference evidence="9" key="1">
    <citation type="journal article" date="2011" name="Proc. Natl. Acad. Sci. U.S.A.">
        <title>Obligate biotrophy features unraveled by the genomic analysis of rust fungi.</title>
        <authorList>
            <person name="Duplessis S."/>
            <person name="Cuomo C.A."/>
            <person name="Lin Y.-C."/>
            <person name="Aerts A."/>
            <person name="Tisserant E."/>
            <person name="Veneault-Fourrey C."/>
            <person name="Joly D.L."/>
            <person name="Hacquard S."/>
            <person name="Amselem J."/>
            <person name="Cantarel B.L."/>
            <person name="Chiu R."/>
            <person name="Coutinho P.M."/>
            <person name="Feau N."/>
            <person name="Field M."/>
            <person name="Frey P."/>
            <person name="Gelhaye E."/>
            <person name="Goldberg J."/>
            <person name="Grabherr M.G."/>
            <person name="Kodira C.D."/>
            <person name="Kohler A."/>
            <person name="Kuees U."/>
            <person name="Lindquist E.A."/>
            <person name="Lucas S.M."/>
            <person name="Mago R."/>
            <person name="Mauceli E."/>
            <person name="Morin E."/>
            <person name="Murat C."/>
            <person name="Pangilinan J.L."/>
            <person name="Park R."/>
            <person name="Pearson M."/>
            <person name="Quesneville H."/>
            <person name="Rouhier N."/>
            <person name="Sakthikumar S."/>
            <person name="Salamov A.A."/>
            <person name="Schmutz J."/>
            <person name="Selles B."/>
            <person name="Shapiro H."/>
            <person name="Tanguay P."/>
            <person name="Tuskan G.A."/>
            <person name="Henrissat B."/>
            <person name="Van de Peer Y."/>
            <person name="Rouze P."/>
            <person name="Ellis J.G."/>
            <person name="Dodds P.N."/>
            <person name="Schein J.E."/>
            <person name="Zhong S."/>
            <person name="Hamelin R.C."/>
            <person name="Grigoriev I.V."/>
            <person name="Szabo L.J."/>
            <person name="Martin F."/>
        </authorList>
    </citation>
    <scope>NUCLEOTIDE SEQUENCE [LARGE SCALE GENOMIC DNA]</scope>
    <source>
        <strain evidence="9">98AG31 / pathotype 3-4-7</strain>
    </source>
</reference>
<dbReference type="OrthoDB" id="248495at2759"/>
<evidence type="ECO:0000256" key="5">
    <source>
        <dbReference type="SAM" id="MobiDB-lite"/>
    </source>
</evidence>
<protein>
    <recommendedName>
        <fullName evidence="10">Protein kinase domain-containing protein</fullName>
    </recommendedName>
</protein>
<dbReference type="GO" id="GO:0007094">
    <property type="term" value="P:mitotic spindle assembly checkpoint signaling"/>
    <property type="evidence" value="ECO:0007669"/>
    <property type="project" value="InterPro"/>
</dbReference>
<keyword evidence="2" id="KW-0158">Chromosome</keyword>
<proteinExistence type="predicted"/>
<dbReference type="Pfam" id="PF00069">
    <property type="entry name" value="Pkinase"/>
    <property type="match status" value="1"/>
</dbReference>
<dbReference type="InterPro" id="IPR000719">
    <property type="entry name" value="Prot_kinase_dom"/>
</dbReference>
<dbReference type="GO" id="GO:0005524">
    <property type="term" value="F:ATP binding"/>
    <property type="evidence" value="ECO:0007669"/>
    <property type="project" value="InterPro"/>
</dbReference>